<evidence type="ECO:0000313" key="2">
    <source>
        <dbReference type="EMBL" id="PJE60298.1"/>
    </source>
</evidence>
<dbReference type="PRINTS" id="PR00364">
    <property type="entry name" value="DISEASERSIST"/>
</dbReference>
<gene>
    <name evidence="2" type="ORF">COU86_04655</name>
</gene>
<dbReference type="InterPro" id="IPR002182">
    <property type="entry name" value="NB-ARC"/>
</dbReference>
<name>A0A2M8KK59_9BACT</name>
<dbReference type="GO" id="GO:0043531">
    <property type="term" value="F:ADP binding"/>
    <property type="evidence" value="ECO:0007669"/>
    <property type="project" value="InterPro"/>
</dbReference>
<accession>A0A2M8KK59</accession>
<dbReference type="AlphaFoldDB" id="A0A2M8KK59"/>
<dbReference type="SUPFAM" id="SSF52540">
    <property type="entry name" value="P-loop containing nucleoside triphosphate hydrolases"/>
    <property type="match status" value="1"/>
</dbReference>
<dbReference type="InterPro" id="IPR036388">
    <property type="entry name" value="WH-like_DNA-bd_sf"/>
</dbReference>
<organism evidence="2 3">
    <name type="scientific">Candidatus Roizmanbacteria bacterium CG10_big_fil_rev_8_21_14_0_10_36_26</name>
    <dbReference type="NCBI Taxonomy" id="1974851"/>
    <lineage>
        <taxon>Bacteria</taxon>
        <taxon>Candidatus Roizmaniibacteriota</taxon>
    </lineage>
</organism>
<comment type="caution">
    <text evidence="2">The sequence shown here is derived from an EMBL/GenBank/DDBJ whole genome shotgun (WGS) entry which is preliminary data.</text>
</comment>
<dbReference type="Gene3D" id="1.10.10.10">
    <property type="entry name" value="Winged helix-like DNA-binding domain superfamily/Winged helix DNA-binding domain"/>
    <property type="match status" value="1"/>
</dbReference>
<sequence>MTTKNNTFGSLFKKYRLKSEFETLSQFGDALAEEGFVYEDSIFSHWQKGDRLPHQRELLLSILNVFIKRGAMTDVKEANLLLMSLGQRDLSQNELNSLPGKLIIKTPFMAPNQPLRFVGREKFLKEICWWVLNKNAVLVYGEAGVGKTYLANKIAHTLKDKFNDGILWYQPDPRGMSDILTDIARMFGENTSRIKDNKTKCSIVKNLLSQKNILLILDNIKSFEEIKFLLPDKKMKHSLLMTTKYLYSPPSEIKCIKLRHFTEKELLELAKKILGLPFTLTNIKKLQQLGKLIGYSPLATTILMRRIEGAPRLLERYLYHFEKEIGNVYKTSYDYDNKTLSTSLNLSFSALPKEIKKTFSSLAVFPGADFSEQAVAYVNDISSREVRSRLNYLKKFSLIEYFQDGRWFLNPLIKIFVKDKLKNKDLYRRLALYFAKFLSQLGRGNYDRYDNIERDINNILESFNKCYQRGYYEQIIELWEYLGVFWWEIGCWREVEKYGLIISRVARQLNDKRALAKCFIRELGWLYYWRGEINKAEEYVMKGIKLAKELLDKPLLTLANIRLGKIYQSKQKCNQAIGCFKQALAYYIQKPDREKQGDTLTYIGETYWLMGQNKKAKHYLKR</sequence>
<dbReference type="EMBL" id="PFEB01000049">
    <property type="protein sequence ID" value="PJE60298.1"/>
    <property type="molecule type" value="Genomic_DNA"/>
</dbReference>
<evidence type="ECO:0000259" key="1">
    <source>
        <dbReference type="Pfam" id="PF00931"/>
    </source>
</evidence>
<dbReference type="InterPro" id="IPR011990">
    <property type="entry name" value="TPR-like_helical_dom_sf"/>
</dbReference>
<reference evidence="3" key="1">
    <citation type="submission" date="2017-09" db="EMBL/GenBank/DDBJ databases">
        <title>Depth-based differentiation of microbial function through sediment-hosted aquifers and enrichment of novel symbionts in the deep terrestrial subsurface.</title>
        <authorList>
            <person name="Probst A.J."/>
            <person name="Ladd B."/>
            <person name="Jarett J.K."/>
            <person name="Geller-Mcgrath D.E."/>
            <person name="Sieber C.M.K."/>
            <person name="Emerson J.B."/>
            <person name="Anantharaman K."/>
            <person name="Thomas B.C."/>
            <person name="Malmstrom R."/>
            <person name="Stieglmeier M."/>
            <person name="Klingl A."/>
            <person name="Woyke T."/>
            <person name="Ryan C.M."/>
            <person name="Banfield J.F."/>
        </authorList>
    </citation>
    <scope>NUCLEOTIDE SEQUENCE [LARGE SCALE GENOMIC DNA]</scope>
</reference>
<evidence type="ECO:0000313" key="3">
    <source>
        <dbReference type="Proteomes" id="UP000231434"/>
    </source>
</evidence>
<protein>
    <recommendedName>
        <fullName evidence="1">NB-ARC domain-containing protein</fullName>
    </recommendedName>
</protein>
<dbReference type="InterPro" id="IPR027417">
    <property type="entry name" value="P-loop_NTPase"/>
</dbReference>
<dbReference type="Gene3D" id="3.40.50.300">
    <property type="entry name" value="P-loop containing nucleotide triphosphate hydrolases"/>
    <property type="match status" value="1"/>
</dbReference>
<dbReference type="Pfam" id="PF13424">
    <property type="entry name" value="TPR_12"/>
    <property type="match status" value="1"/>
</dbReference>
<dbReference type="Proteomes" id="UP000231434">
    <property type="component" value="Unassembled WGS sequence"/>
</dbReference>
<dbReference type="SUPFAM" id="SSF48452">
    <property type="entry name" value="TPR-like"/>
    <property type="match status" value="1"/>
</dbReference>
<proteinExistence type="predicted"/>
<dbReference type="PANTHER" id="PTHR47691:SF3">
    <property type="entry name" value="HTH-TYPE TRANSCRIPTIONAL REGULATOR RV0890C-RELATED"/>
    <property type="match status" value="1"/>
</dbReference>
<dbReference type="Gene3D" id="1.25.40.10">
    <property type="entry name" value="Tetratricopeptide repeat domain"/>
    <property type="match status" value="1"/>
</dbReference>
<feature type="non-terminal residue" evidence="2">
    <location>
        <position position="622"/>
    </location>
</feature>
<feature type="domain" description="NB-ARC" evidence="1">
    <location>
        <begin position="134"/>
        <end position="244"/>
    </location>
</feature>
<dbReference type="PANTHER" id="PTHR47691">
    <property type="entry name" value="REGULATOR-RELATED"/>
    <property type="match status" value="1"/>
</dbReference>
<dbReference type="Pfam" id="PF00931">
    <property type="entry name" value="NB-ARC"/>
    <property type="match status" value="1"/>
</dbReference>